<evidence type="ECO:0000256" key="1">
    <source>
        <dbReference type="SAM" id="Phobius"/>
    </source>
</evidence>
<keyword evidence="1" id="KW-0812">Transmembrane</keyword>
<keyword evidence="3" id="KW-1185">Reference proteome</keyword>
<organism evidence="2 3">
    <name type="scientific">Seminavis robusta</name>
    <dbReference type="NCBI Taxonomy" id="568900"/>
    <lineage>
        <taxon>Eukaryota</taxon>
        <taxon>Sar</taxon>
        <taxon>Stramenopiles</taxon>
        <taxon>Ochrophyta</taxon>
        <taxon>Bacillariophyta</taxon>
        <taxon>Bacillariophyceae</taxon>
        <taxon>Bacillariophycidae</taxon>
        <taxon>Naviculales</taxon>
        <taxon>Naviculaceae</taxon>
        <taxon>Seminavis</taxon>
    </lineage>
</organism>
<gene>
    <name evidence="2" type="ORF">SEMRO_705_G190350.1</name>
</gene>
<evidence type="ECO:0000313" key="3">
    <source>
        <dbReference type="Proteomes" id="UP001153069"/>
    </source>
</evidence>
<evidence type="ECO:0000313" key="2">
    <source>
        <dbReference type="EMBL" id="CAB9515290.1"/>
    </source>
</evidence>
<sequence length="244" mass="26740">MVFHKNYADGTPRPLCRGWLHGMGAMTYLPLVCVHWNDIPTPALPAVIAIAFVFIMSSLVHLVPWKSEALLEAITRVDKSCILAVCGASFMGFQLVESEACKPDFLLSVGTVAVPVTLGIIGVLCGFGPIVFSSCAIAFVSNLWFLGWHVHDNLDAFYHTVGCLILYGSGLTLYATQVGGHRKYWGYHEWMHLLVTMGILVNIRGNWTYSLYMEDICSAASAAVGSMVQPPGHLFADLDWMGIQ</sequence>
<dbReference type="EMBL" id="CAICTM010000704">
    <property type="protein sequence ID" value="CAB9515290.1"/>
    <property type="molecule type" value="Genomic_DNA"/>
</dbReference>
<feature type="transmembrane region" description="Helical" evidence="1">
    <location>
        <begin position="156"/>
        <end position="175"/>
    </location>
</feature>
<proteinExistence type="predicted"/>
<keyword evidence="1" id="KW-0472">Membrane</keyword>
<feature type="transmembrane region" description="Helical" evidence="1">
    <location>
        <begin position="116"/>
        <end position="144"/>
    </location>
</feature>
<protein>
    <submittedName>
        <fullName evidence="2">Uncharacterized protein</fullName>
    </submittedName>
</protein>
<dbReference type="AlphaFoldDB" id="A0A9N8HK44"/>
<reference evidence="2" key="1">
    <citation type="submission" date="2020-06" db="EMBL/GenBank/DDBJ databases">
        <authorList>
            <consortium name="Plant Systems Biology data submission"/>
        </authorList>
    </citation>
    <scope>NUCLEOTIDE SEQUENCE</scope>
    <source>
        <strain evidence="2">D6</strain>
    </source>
</reference>
<name>A0A9N8HK44_9STRA</name>
<keyword evidence="1" id="KW-1133">Transmembrane helix</keyword>
<comment type="caution">
    <text evidence="2">The sequence shown here is derived from an EMBL/GenBank/DDBJ whole genome shotgun (WGS) entry which is preliminary data.</text>
</comment>
<accession>A0A9N8HK44</accession>
<feature type="transmembrane region" description="Helical" evidence="1">
    <location>
        <begin position="43"/>
        <end position="65"/>
    </location>
</feature>
<dbReference type="Proteomes" id="UP001153069">
    <property type="component" value="Unassembled WGS sequence"/>
</dbReference>